<keyword evidence="3" id="KW-1185">Reference proteome</keyword>
<organism evidence="2 3">
    <name type="scientific">Arcobacter venerupis</name>
    <dbReference type="NCBI Taxonomy" id="1054033"/>
    <lineage>
        <taxon>Bacteria</taxon>
        <taxon>Pseudomonadati</taxon>
        <taxon>Campylobacterota</taxon>
        <taxon>Epsilonproteobacteria</taxon>
        <taxon>Campylobacterales</taxon>
        <taxon>Arcobacteraceae</taxon>
        <taxon>Arcobacter</taxon>
    </lineage>
</organism>
<accession>A0AAE7B7W7</accession>
<dbReference type="AlphaFoldDB" id="A0AAE7B7W7"/>
<sequence length="151" mass="17648">MKRKLILLTLLCFFAKAATLKIDDKISTFSLPNQFDRIYTINSEISMIIIAFQKEDAKLVNDFLSAKNSDFLENKHAIFINNISKTSQIIVKLFTIPELRDYKYNVLLIYNENSKRFLEQEGKITVYLIKDGIVKDIKYISSKEELERVLK</sequence>
<evidence type="ECO:0000313" key="2">
    <source>
        <dbReference type="EMBL" id="QKF66246.1"/>
    </source>
</evidence>
<dbReference type="RefSeq" id="WP_128357605.1">
    <property type="nucleotide sequence ID" value="NZ_CP053840.1"/>
</dbReference>
<evidence type="ECO:0008006" key="4">
    <source>
        <dbReference type="Google" id="ProtNLM"/>
    </source>
</evidence>
<feature type="signal peptide" evidence="1">
    <location>
        <begin position="1"/>
        <end position="17"/>
    </location>
</feature>
<proteinExistence type="predicted"/>
<dbReference type="EMBL" id="CP053840">
    <property type="protein sequence ID" value="QKF66246.1"/>
    <property type="molecule type" value="Genomic_DNA"/>
</dbReference>
<reference evidence="2 3" key="1">
    <citation type="submission" date="2020-05" db="EMBL/GenBank/DDBJ databases">
        <title>Complete genome sequencing of Campylobacter and Arcobacter type strains.</title>
        <authorList>
            <person name="Miller W.G."/>
            <person name="Yee E."/>
        </authorList>
    </citation>
    <scope>NUCLEOTIDE SEQUENCE [LARGE SCALE GENOMIC DNA]</scope>
    <source>
        <strain evidence="2 3">LMG 26156</strain>
    </source>
</reference>
<name>A0AAE7B7W7_9BACT</name>
<protein>
    <recommendedName>
        <fullName evidence="4">FAD/FMN-containing dehydrogenase</fullName>
    </recommendedName>
</protein>
<dbReference type="Proteomes" id="UP000503482">
    <property type="component" value="Chromosome"/>
</dbReference>
<evidence type="ECO:0000256" key="1">
    <source>
        <dbReference type="SAM" id="SignalP"/>
    </source>
</evidence>
<evidence type="ECO:0000313" key="3">
    <source>
        <dbReference type="Proteomes" id="UP000503482"/>
    </source>
</evidence>
<gene>
    <name evidence="2" type="ORF">AVENP_0676</name>
</gene>
<feature type="chain" id="PRO_5041997752" description="FAD/FMN-containing dehydrogenase" evidence="1">
    <location>
        <begin position="18"/>
        <end position="151"/>
    </location>
</feature>
<keyword evidence="1" id="KW-0732">Signal</keyword>
<dbReference type="KEGG" id="avp:AVENP_0676"/>